<feature type="compositionally biased region" description="Low complexity" evidence="2">
    <location>
        <begin position="265"/>
        <end position="276"/>
    </location>
</feature>
<accession>A0A7R7VXX7</accession>
<dbReference type="GeneID" id="66986593"/>
<dbReference type="Proteomes" id="UP000637239">
    <property type="component" value="Chromosome 8"/>
</dbReference>
<feature type="coiled-coil region" evidence="1">
    <location>
        <begin position="432"/>
        <end position="463"/>
    </location>
</feature>
<evidence type="ECO:0000256" key="1">
    <source>
        <dbReference type="SAM" id="Coils"/>
    </source>
</evidence>
<dbReference type="KEGG" id="ache:ACHE_80144S"/>
<proteinExistence type="predicted"/>
<reference evidence="3" key="2">
    <citation type="submission" date="2021-02" db="EMBL/GenBank/DDBJ databases">
        <title>Aspergillus chevalieri M1 genome sequence.</title>
        <authorList>
            <person name="Kadooka C."/>
            <person name="Mori K."/>
            <person name="Futagami T."/>
        </authorList>
    </citation>
    <scope>NUCLEOTIDE SEQUENCE</scope>
    <source>
        <strain evidence="3">M1</strain>
    </source>
</reference>
<evidence type="ECO:0000256" key="2">
    <source>
        <dbReference type="SAM" id="MobiDB-lite"/>
    </source>
</evidence>
<organism evidence="3 4">
    <name type="scientific">Aspergillus chevalieri</name>
    <name type="common">Eurotium chevalieri</name>
    <dbReference type="NCBI Taxonomy" id="182096"/>
    <lineage>
        <taxon>Eukaryota</taxon>
        <taxon>Fungi</taxon>
        <taxon>Dikarya</taxon>
        <taxon>Ascomycota</taxon>
        <taxon>Pezizomycotina</taxon>
        <taxon>Eurotiomycetes</taxon>
        <taxon>Eurotiomycetidae</taxon>
        <taxon>Eurotiales</taxon>
        <taxon>Aspergillaceae</taxon>
        <taxon>Aspergillus</taxon>
        <taxon>Aspergillus subgen. Aspergillus</taxon>
    </lineage>
</organism>
<name>A0A7R7VXX7_ASPCH</name>
<dbReference type="SUPFAM" id="SSF58113">
    <property type="entry name" value="Apolipoprotein A-I"/>
    <property type="match status" value="1"/>
</dbReference>
<keyword evidence="4" id="KW-1185">Reference proteome</keyword>
<feature type="region of interest" description="Disordered" evidence="2">
    <location>
        <begin position="200"/>
        <end position="276"/>
    </location>
</feature>
<sequence length="495" mass="56033">MTTTSSDPPWVMKKAVLVSIPNSEIACSARLRIFHDINTNKGSISLKIRADLANLRGILQDLTLSILPERVEECALSLTNNDGLFPPGLVPMLPASVQDIRAVSTLSLRLGTTGIVLCPHRMEYLSPANPEDKKFYAFAKICQSKSLRLHFSTRQFVDDEPDRLKTFSLALNRKDFEAECFKRPPPGVVERNWTVFSLSPDPPPYDEAEQVKQVDPPLYSGGSKPEQVIRKRCRDQRTMSPDRNRRRKRLLSSPQPPGSATEVDTPSTCSSSPSSIRPTYFTRAFSPGCADRNKLAHLEHQLRGVSDHLICKLLIRTGRRHLLARPEEVDSDLPSNSEKVSFAKAEPTLKQYIDEMIERCLTPVVNKIVDSAVSDGRDQITDGCKITEAEFREQVDDYNSEVRMTADECMKEMQEQAQRYMDKIEEQAQWYMDKTEEQAQECMDNIENQRSEVEMSMEEKVAKFERWFNASAPSLLDGKSSPTHELGTDARRCSI</sequence>
<keyword evidence="1" id="KW-0175">Coiled coil</keyword>
<dbReference type="RefSeq" id="XP_043140757.1">
    <property type="nucleotide sequence ID" value="XM_043283482.1"/>
</dbReference>
<dbReference type="EMBL" id="AP024423">
    <property type="protein sequence ID" value="BCR92244.1"/>
    <property type="molecule type" value="Genomic_DNA"/>
</dbReference>
<protein>
    <submittedName>
        <fullName evidence="3">Uncharacterized protein</fullName>
    </submittedName>
</protein>
<reference evidence="3" key="1">
    <citation type="submission" date="2021-01" db="EMBL/GenBank/DDBJ databases">
        <authorList>
            <consortium name="Aspergillus chevalieri M1 genome sequencing consortium"/>
            <person name="Kazuki M."/>
            <person name="Futagami T."/>
        </authorList>
    </citation>
    <scope>NUCLEOTIDE SEQUENCE</scope>
    <source>
        <strain evidence="3">M1</strain>
    </source>
</reference>
<dbReference type="AlphaFoldDB" id="A0A7R7VXX7"/>
<evidence type="ECO:0000313" key="4">
    <source>
        <dbReference type="Proteomes" id="UP000637239"/>
    </source>
</evidence>
<evidence type="ECO:0000313" key="3">
    <source>
        <dbReference type="EMBL" id="BCR92244.1"/>
    </source>
</evidence>
<gene>
    <name evidence="3" type="ORF">ACHE_80144S</name>
</gene>